<comment type="caution">
    <text evidence="2">The sequence shown here is derived from an EMBL/GenBank/DDBJ whole genome shotgun (WGS) entry which is preliminary data.</text>
</comment>
<reference evidence="2 3" key="1">
    <citation type="submission" date="2024-07" db="EMBL/GenBank/DDBJ databases">
        <authorList>
            <person name="Akdeniz Z."/>
        </authorList>
    </citation>
    <scope>NUCLEOTIDE SEQUENCE [LARGE SCALE GENOMIC DNA]</scope>
</reference>
<dbReference type="Proteomes" id="UP001642409">
    <property type="component" value="Unassembled WGS sequence"/>
</dbReference>
<evidence type="ECO:0000256" key="1">
    <source>
        <dbReference type="SAM" id="SignalP"/>
    </source>
</evidence>
<keyword evidence="3" id="KW-1185">Reference proteome</keyword>
<proteinExistence type="predicted"/>
<evidence type="ECO:0000313" key="2">
    <source>
        <dbReference type="EMBL" id="CAL6046577.1"/>
    </source>
</evidence>
<feature type="signal peptide" evidence="1">
    <location>
        <begin position="1"/>
        <end position="19"/>
    </location>
</feature>
<sequence length="106" mass="12275">MMLLSAAIFIISASQRTQSCRIELAMRDTKYGSTNQSNQLPSSNQILDVIKKNLQECTMRYNRQFLVDTRDFSELIPLYMVFLSQNCDSLRTLQNITFDQLETVIL</sequence>
<keyword evidence="1" id="KW-0732">Signal</keyword>
<feature type="chain" id="PRO_5046105729" evidence="1">
    <location>
        <begin position="20"/>
        <end position="106"/>
    </location>
</feature>
<protein>
    <submittedName>
        <fullName evidence="2">Hypothetical_protein</fullName>
    </submittedName>
</protein>
<dbReference type="EMBL" id="CAXDID020000168">
    <property type="protein sequence ID" value="CAL6046577.1"/>
    <property type="molecule type" value="Genomic_DNA"/>
</dbReference>
<evidence type="ECO:0000313" key="3">
    <source>
        <dbReference type="Proteomes" id="UP001642409"/>
    </source>
</evidence>
<name>A0ABP1JVE8_9EUKA</name>
<organism evidence="2 3">
    <name type="scientific">Hexamita inflata</name>
    <dbReference type="NCBI Taxonomy" id="28002"/>
    <lineage>
        <taxon>Eukaryota</taxon>
        <taxon>Metamonada</taxon>
        <taxon>Diplomonadida</taxon>
        <taxon>Hexamitidae</taxon>
        <taxon>Hexamitinae</taxon>
        <taxon>Hexamita</taxon>
    </lineage>
</organism>
<accession>A0ABP1JVE8</accession>
<gene>
    <name evidence="2" type="ORF">HINF_LOCUS41794</name>
</gene>